<dbReference type="EMBL" id="JBJIAA010000008">
    <property type="protein sequence ID" value="MFL0251060.1"/>
    <property type="molecule type" value="Genomic_DNA"/>
</dbReference>
<reference evidence="1 2" key="1">
    <citation type="submission" date="2024-11" db="EMBL/GenBank/DDBJ databases">
        <authorList>
            <person name="Heng Y.C."/>
            <person name="Lim A.C.H."/>
            <person name="Lee J.K.Y."/>
            <person name="Kittelmann S."/>
        </authorList>
    </citation>
    <scope>NUCLEOTIDE SEQUENCE [LARGE SCALE GENOMIC DNA]</scope>
    <source>
        <strain evidence="1 2">WILCCON 0114</strain>
    </source>
</reference>
<accession>A0ABW8THV1</accession>
<dbReference type="Proteomes" id="UP001623592">
    <property type="component" value="Unassembled WGS sequence"/>
</dbReference>
<gene>
    <name evidence="1" type="ORF">ACJDT4_11555</name>
</gene>
<comment type="caution">
    <text evidence="1">The sequence shown here is derived from an EMBL/GenBank/DDBJ whole genome shotgun (WGS) entry which is preliminary data.</text>
</comment>
<name>A0ABW8THV1_9CLOT</name>
<keyword evidence="2" id="KW-1185">Reference proteome</keyword>
<dbReference type="RefSeq" id="WP_406787716.1">
    <property type="nucleotide sequence ID" value="NZ_JBJIAA010000008.1"/>
</dbReference>
<sequence length="154" mass="18068">MKILRRAIIIICSVLLIPLIMSSIPSAKYFDSTWKREMTADNAKVIEVNKKWKIDNAYIIIQRVILTDKHVYIRSRYVSFEQGWSFPLETIEIYDDKGKKYMHVASTGEGKLWGEEEMAEYEKVPKNCREIVLKLQHYDRKAELKIPCKRGGNI</sequence>
<protein>
    <recommendedName>
        <fullName evidence="3">DUF5643 domain-containing protein</fullName>
    </recommendedName>
</protein>
<organism evidence="1 2">
    <name type="scientific">Clostridium neuense</name>
    <dbReference type="NCBI Taxonomy" id="1728934"/>
    <lineage>
        <taxon>Bacteria</taxon>
        <taxon>Bacillati</taxon>
        <taxon>Bacillota</taxon>
        <taxon>Clostridia</taxon>
        <taxon>Eubacteriales</taxon>
        <taxon>Clostridiaceae</taxon>
        <taxon>Clostridium</taxon>
    </lineage>
</organism>
<proteinExistence type="predicted"/>
<evidence type="ECO:0000313" key="2">
    <source>
        <dbReference type="Proteomes" id="UP001623592"/>
    </source>
</evidence>
<evidence type="ECO:0000313" key="1">
    <source>
        <dbReference type="EMBL" id="MFL0251060.1"/>
    </source>
</evidence>
<evidence type="ECO:0008006" key="3">
    <source>
        <dbReference type="Google" id="ProtNLM"/>
    </source>
</evidence>